<reference evidence="1 2" key="1">
    <citation type="journal article" date="2022" name="Int. J. Syst. Evol. Microbiol.">
        <title>Apilactobacillus apisilvae sp. nov., Nicolia spurrieriana gen. nov. sp. nov., Bombilactobacillus folatiphilus sp. nov. and Bombilactobacillus thymidiniphilus sp. nov., four new lactic acid bacterial isolates from stingless bees Tetragonula carbonaria and Austroplebeia australis.</title>
        <authorList>
            <person name="Oliphant S.A."/>
            <person name="Watson-Haigh N.S."/>
            <person name="Sumby K.M."/>
            <person name="Gardner J."/>
            <person name="Groom S."/>
            <person name="Jiranek V."/>
        </authorList>
    </citation>
    <scope>NUCLEOTIDE SEQUENCE [LARGE SCALE GENOMIC DNA]</scope>
    <source>
        <strain evidence="1 2">SG5_A10</strain>
    </source>
</reference>
<dbReference type="EMBL" id="CP093363">
    <property type="protein sequence ID" value="UQS85799.1"/>
    <property type="molecule type" value="Genomic_DNA"/>
</dbReference>
<dbReference type="RefSeq" id="WP_249511763.1">
    <property type="nucleotide sequence ID" value="NZ_CP093363.1"/>
</dbReference>
<keyword evidence="2" id="KW-1185">Reference proteome</keyword>
<proteinExistence type="predicted"/>
<name>A0ABY4PJ59_9LACO</name>
<protein>
    <recommendedName>
        <fullName evidence="3">XkdX family protein</fullName>
    </recommendedName>
</protein>
<dbReference type="Proteomes" id="UP000831859">
    <property type="component" value="Plasmid p1unnamed"/>
</dbReference>
<sequence>MFNQMVLSGYQFYTDQDIENFLTVGYITKDCYDQVNKLRHPEQQNSNTKTPQQ</sequence>
<evidence type="ECO:0008006" key="3">
    <source>
        <dbReference type="Google" id="ProtNLM"/>
    </source>
</evidence>
<geneLocation type="plasmid" evidence="1 2">
    <name>p1unnamed</name>
</geneLocation>
<evidence type="ECO:0000313" key="2">
    <source>
        <dbReference type="Proteomes" id="UP000831859"/>
    </source>
</evidence>
<keyword evidence="1" id="KW-0614">Plasmid</keyword>
<organism evidence="1 2">
    <name type="scientific">Apilactobacillus apisilvae</name>
    <dbReference type="NCBI Taxonomy" id="2923364"/>
    <lineage>
        <taxon>Bacteria</taxon>
        <taxon>Bacillati</taxon>
        <taxon>Bacillota</taxon>
        <taxon>Bacilli</taxon>
        <taxon>Lactobacillales</taxon>
        <taxon>Lactobacillaceae</taxon>
        <taxon>Apilactobacillus</taxon>
    </lineage>
</organism>
<evidence type="ECO:0000313" key="1">
    <source>
        <dbReference type="EMBL" id="UQS85799.1"/>
    </source>
</evidence>
<gene>
    <name evidence="1" type="ORF">MOO46_07345</name>
</gene>
<accession>A0ABY4PJ59</accession>